<evidence type="ECO:0000256" key="3">
    <source>
        <dbReference type="ARBA" id="ARBA00022837"/>
    </source>
</evidence>
<evidence type="ECO:0000313" key="5">
    <source>
        <dbReference type="EMBL" id="CAB3398636.1"/>
    </source>
</evidence>
<proteinExistence type="predicted"/>
<evidence type="ECO:0000313" key="6">
    <source>
        <dbReference type="Proteomes" id="UP000494206"/>
    </source>
</evidence>
<dbReference type="InterPro" id="IPR011992">
    <property type="entry name" value="EF-hand-dom_pair"/>
</dbReference>
<dbReference type="PANTHER" id="PTHR23055:SF171">
    <property type="entry name" value="EF-HAND DOMAIN-CONTAINING PROTEIN"/>
    <property type="match status" value="1"/>
</dbReference>
<dbReference type="InterPro" id="IPR002048">
    <property type="entry name" value="EF_hand_dom"/>
</dbReference>
<reference evidence="5 6" key="1">
    <citation type="submission" date="2020-04" db="EMBL/GenBank/DDBJ databases">
        <authorList>
            <person name="Laetsch R D."/>
            <person name="Stevens L."/>
            <person name="Kumar S."/>
            <person name="Blaxter L. M."/>
        </authorList>
    </citation>
    <scope>NUCLEOTIDE SEQUENCE [LARGE SCALE GENOMIC DNA]</scope>
</reference>
<comment type="caution">
    <text evidence="5">The sequence shown here is derived from an EMBL/GenBank/DDBJ whole genome shotgun (WGS) entry which is preliminary data.</text>
</comment>
<dbReference type="PANTHER" id="PTHR23055">
    <property type="entry name" value="CALCIUM BINDING PROTEINS"/>
    <property type="match status" value="1"/>
</dbReference>
<keyword evidence="1" id="KW-0479">Metal-binding</keyword>
<dbReference type="AlphaFoldDB" id="A0A8S1EAP7"/>
<dbReference type="SUPFAM" id="SSF47473">
    <property type="entry name" value="EF-hand"/>
    <property type="match status" value="1"/>
</dbReference>
<evidence type="ECO:0000256" key="1">
    <source>
        <dbReference type="ARBA" id="ARBA00022723"/>
    </source>
</evidence>
<dbReference type="EMBL" id="CADEPM010000001">
    <property type="protein sequence ID" value="CAB3398636.1"/>
    <property type="molecule type" value="Genomic_DNA"/>
</dbReference>
<dbReference type="InterPro" id="IPR028846">
    <property type="entry name" value="Recoverin"/>
</dbReference>
<protein>
    <recommendedName>
        <fullName evidence="4">EF-hand domain-containing protein</fullName>
    </recommendedName>
</protein>
<keyword evidence="6" id="KW-1185">Reference proteome</keyword>
<evidence type="ECO:0000256" key="2">
    <source>
        <dbReference type="ARBA" id="ARBA00022737"/>
    </source>
</evidence>
<dbReference type="OrthoDB" id="191686at2759"/>
<feature type="domain" description="EF-hand" evidence="4">
    <location>
        <begin position="219"/>
        <end position="254"/>
    </location>
</feature>
<keyword evidence="2" id="KW-0677">Repeat</keyword>
<dbReference type="PROSITE" id="PS00018">
    <property type="entry name" value="EF_HAND_1"/>
    <property type="match status" value="1"/>
</dbReference>
<evidence type="ECO:0000259" key="4">
    <source>
        <dbReference type="PROSITE" id="PS50222"/>
    </source>
</evidence>
<dbReference type="GO" id="GO:0005509">
    <property type="term" value="F:calcium ion binding"/>
    <property type="evidence" value="ECO:0007669"/>
    <property type="project" value="InterPro"/>
</dbReference>
<name>A0A8S1EAP7_9PELO</name>
<dbReference type="InterPro" id="IPR018247">
    <property type="entry name" value="EF_Hand_1_Ca_BS"/>
</dbReference>
<keyword evidence="3" id="KW-0106">Calcium</keyword>
<dbReference type="Gene3D" id="1.10.238.10">
    <property type="entry name" value="EF-hand"/>
    <property type="match status" value="1"/>
</dbReference>
<sequence length="272" mass="31264">MGGNVAKCPNSSIHNDYVYETLFDRAVHKTYSEPQRVFRNTLVDQIYHRIYWSLRSIQYKIFYKNEAMDLDEVVDKWEVGVQPPPLEQLAEATGFSPKWIKYMYAKFKNESPTGKMKEEEFRNLLACIIAPEKATDQYISRLFQAFAGNERKTITFANLLACLATVHPQTAGNNARWTMRLITGSDADSFGYPAFYEFTQSVFQLNEGKRAMTEANKETVRQRASTIFKELDADQDGLVNYEDMVRFFQQHESSLGITPISPHPSTSNGFQN</sequence>
<accession>A0A8S1EAP7</accession>
<dbReference type="PROSITE" id="PS50222">
    <property type="entry name" value="EF_HAND_2"/>
    <property type="match status" value="1"/>
</dbReference>
<organism evidence="5 6">
    <name type="scientific">Caenorhabditis bovis</name>
    <dbReference type="NCBI Taxonomy" id="2654633"/>
    <lineage>
        <taxon>Eukaryota</taxon>
        <taxon>Metazoa</taxon>
        <taxon>Ecdysozoa</taxon>
        <taxon>Nematoda</taxon>
        <taxon>Chromadorea</taxon>
        <taxon>Rhabditida</taxon>
        <taxon>Rhabditina</taxon>
        <taxon>Rhabditomorpha</taxon>
        <taxon>Rhabditoidea</taxon>
        <taxon>Rhabditidae</taxon>
        <taxon>Peloderinae</taxon>
        <taxon>Caenorhabditis</taxon>
    </lineage>
</organism>
<dbReference type="Proteomes" id="UP000494206">
    <property type="component" value="Unassembled WGS sequence"/>
</dbReference>
<gene>
    <name evidence="5" type="ORF">CBOVIS_LOCUS1888</name>
</gene>